<dbReference type="Proteomes" id="UP000075920">
    <property type="component" value="Unassembled WGS sequence"/>
</dbReference>
<name>A0A182VS65_9DIPT</name>
<dbReference type="VEuPathDB" id="VectorBase:AMIN000906"/>
<dbReference type="EnsemblMetazoa" id="AMIN000906-RA">
    <property type="protein sequence ID" value="AMIN000906-PA"/>
    <property type="gene ID" value="AMIN000906"/>
</dbReference>
<dbReference type="AlphaFoldDB" id="A0A182VS65"/>
<proteinExistence type="predicted"/>
<protein>
    <submittedName>
        <fullName evidence="1">Uncharacterized protein</fullName>
    </submittedName>
</protein>
<keyword evidence="2" id="KW-1185">Reference proteome</keyword>
<organism evidence="1 2">
    <name type="scientific">Anopheles minimus</name>
    <dbReference type="NCBI Taxonomy" id="112268"/>
    <lineage>
        <taxon>Eukaryota</taxon>
        <taxon>Metazoa</taxon>
        <taxon>Ecdysozoa</taxon>
        <taxon>Arthropoda</taxon>
        <taxon>Hexapoda</taxon>
        <taxon>Insecta</taxon>
        <taxon>Pterygota</taxon>
        <taxon>Neoptera</taxon>
        <taxon>Endopterygota</taxon>
        <taxon>Diptera</taxon>
        <taxon>Nematocera</taxon>
        <taxon>Culicoidea</taxon>
        <taxon>Culicidae</taxon>
        <taxon>Anophelinae</taxon>
        <taxon>Anopheles</taxon>
    </lineage>
</organism>
<evidence type="ECO:0000313" key="1">
    <source>
        <dbReference type="EnsemblMetazoa" id="AMIN000906-PA"/>
    </source>
</evidence>
<reference evidence="1" key="2">
    <citation type="submission" date="2020-05" db="UniProtKB">
        <authorList>
            <consortium name="EnsemblMetazoa"/>
        </authorList>
    </citation>
    <scope>IDENTIFICATION</scope>
    <source>
        <strain evidence="1">MINIMUS1</strain>
    </source>
</reference>
<reference evidence="2" key="1">
    <citation type="submission" date="2013-03" db="EMBL/GenBank/DDBJ databases">
        <title>The Genome Sequence of Anopheles minimus MINIMUS1.</title>
        <authorList>
            <consortium name="The Broad Institute Genomics Platform"/>
            <person name="Neafsey D.E."/>
            <person name="Walton C."/>
            <person name="Walker B."/>
            <person name="Young S.K."/>
            <person name="Zeng Q."/>
            <person name="Gargeya S."/>
            <person name="Fitzgerald M."/>
            <person name="Haas B."/>
            <person name="Abouelleil A."/>
            <person name="Allen A.W."/>
            <person name="Alvarado L."/>
            <person name="Arachchi H.M."/>
            <person name="Berlin A.M."/>
            <person name="Chapman S.B."/>
            <person name="Gainer-Dewar J."/>
            <person name="Goldberg J."/>
            <person name="Griggs A."/>
            <person name="Gujja S."/>
            <person name="Hansen M."/>
            <person name="Howarth C."/>
            <person name="Imamovic A."/>
            <person name="Ireland A."/>
            <person name="Larimer J."/>
            <person name="McCowan C."/>
            <person name="Murphy C."/>
            <person name="Pearson M."/>
            <person name="Poon T.W."/>
            <person name="Priest M."/>
            <person name="Roberts A."/>
            <person name="Saif S."/>
            <person name="Shea T."/>
            <person name="Sisk P."/>
            <person name="Sykes S."/>
            <person name="Wortman J."/>
            <person name="Nusbaum C."/>
            <person name="Birren B."/>
        </authorList>
    </citation>
    <scope>NUCLEOTIDE SEQUENCE [LARGE SCALE GENOMIC DNA]</scope>
    <source>
        <strain evidence="2">MINIMUS1</strain>
    </source>
</reference>
<evidence type="ECO:0000313" key="2">
    <source>
        <dbReference type="Proteomes" id="UP000075920"/>
    </source>
</evidence>
<sequence>MLTAGFVRFDPAFQHGRLCGSFPTLGELLDVLEQIDTDGTLAGVGHGTDKPIVQRDKLVLEVNRPFIPPDHLRFHLVRFEDGQHPPVAHHTFALQQILRVPERPEAGPAVPVEPAEVELAQVAPVVHVVQQEIDILRCAEAYDCVLVRDLDCAREQHHVQHGGQYPYEVVHIAQCVQQCHTGRQRPHCFALQKKRCYETVRTHRRM</sequence>
<accession>A0A182VS65</accession>